<evidence type="ECO:0000313" key="1">
    <source>
        <dbReference type="EMBL" id="ABU74194.1"/>
    </source>
</evidence>
<dbReference type="PATRIC" id="fig|338187.36.peg.5159"/>
<organism evidence="1 2">
    <name type="scientific">Vibrio campbellii (strain ATCC BAA-1116)</name>
    <dbReference type="NCBI Taxonomy" id="2902295"/>
    <lineage>
        <taxon>Bacteria</taxon>
        <taxon>Pseudomonadati</taxon>
        <taxon>Pseudomonadota</taxon>
        <taxon>Gammaproteobacteria</taxon>
        <taxon>Vibrionales</taxon>
        <taxon>Vibrionaceae</taxon>
        <taxon>Vibrio</taxon>
    </lineage>
</organism>
<dbReference type="AlphaFoldDB" id="A7N6G7"/>
<accession>A7N6G7</accession>
<dbReference type="KEGG" id="vha:VIBHAR_06302"/>
<name>A7N6G7_VIBC1</name>
<protein>
    <submittedName>
        <fullName evidence="1">Uncharacterized protein</fullName>
    </submittedName>
</protein>
<dbReference type="Proteomes" id="UP000008152">
    <property type="component" value="Chromosome II"/>
</dbReference>
<sequence length="74" mass="8242">MLSQLHNIFTRRRAPSLHQKIFAYSKQVTPYLSGSYGSLSSKSIAITNDKSHIEIKRVYNGLAKTHPEAGKVIG</sequence>
<evidence type="ECO:0000313" key="2">
    <source>
        <dbReference type="Proteomes" id="UP000008152"/>
    </source>
</evidence>
<gene>
    <name evidence="1" type="ordered locus">VIBHAR_06302</name>
</gene>
<dbReference type="EMBL" id="CP000790">
    <property type="protein sequence ID" value="ABU74194.1"/>
    <property type="molecule type" value="Genomic_DNA"/>
</dbReference>
<reference evidence="1 2" key="1">
    <citation type="submission" date="2007-08" db="EMBL/GenBank/DDBJ databases">
        <authorList>
            <consortium name="The Vibrio harveyi Genome Sequencing Project"/>
            <person name="Bassler B."/>
            <person name="Clifton S.W."/>
            <person name="Fulton L."/>
            <person name="Delehaunty K."/>
            <person name="Fronick C."/>
            <person name="Harrison M."/>
            <person name="Markivic C."/>
            <person name="Fulton R."/>
            <person name="Tin-Wollam A.-M."/>
            <person name="Shah N."/>
            <person name="Pepin K."/>
            <person name="Nash W."/>
            <person name="Thiruvilangam P."/>
            <person name="Bhonagiri V."/>
            <person name="Waters C."/>
            <person name="Tu K.C."/>
            <person name="Irgon J."/>
            <person name="Wilson R.K."/>
        </authorList>
    </citation>
    <scope>NUCLEOTIDE SEQUENCE [LARGE SCALE GENOMIC DNA]</scope>
    <source>
        <strain evidence="2">ATCC BAA-1116 / BB120</strain>
    </source>
</reference>
<proteinExistence type="predicted"/>